<dbReference type="SUPFAM" id="SSF53098">
    <property type="entry name" value="Ribonuclease H-like"/>
    <property type="match status" value="1"/>
</dbReference>
<feature type="domain" description="DUF4371" evidence="1">
    <location>
        <begin position="16"/>
        <end position="183"/>
    </location>
</feature>
<name>A0A6J7ZVS8_MYTCO</name>
<evidence type="ECO:0000313" key="2">
    <source>
        <dbReference type="EMBL" id="CAC5356095.1"/>
    </source>
</evidence>
<gene>
    <name evidence="2" type="ORF">MCOR_445</name>
</gene>
<dbReference type="EMBL" id="CACVKT020000115">
    <property type="protein sequence ID" value="CAC5356095.1"/>
    <property type="molecule type" value="Genomic_DNA"/>
</dbReference>
<keyword evidence="3" id="KW-1185">Reference proteome</keyword>
<sequence length="382" mass="43773">MSESFNARIKRNREILSCIIDAILLCGKQNLAIRGHEEKHSNFVALLHKRAKNNIVLADHLAFADPQKKYTSPDIQNDLIELCADQIISTLVQDCNDSRYFGFMSDEATDCSTKEHLSICVRFFDKTTKSIREEFLGFAEASRTTGMVFAELFLEQLDLKGINVDHMRAQGYDGAANMSGIHKGVQSRMKERIPGASYVHCKTHNLNHASEEPLIRNLMNTVQTIAFAFDYSAKRVLFFKENLEQNAVVREEIDRRQKLKTLCETRWASRSESLYTFLTAFKVIVDSLENLEQHGDSKAPVSESRVVIEQLNRKRNSIETWDELFEKAVQVADTVEEVPTMPRGAGRQRHRVSVPAEMPSQYWKRAMFLPFLDHLTYTQIGF</sequence>
<organism evidence="2 3">
    <name type="scientific">Mytilus coruscus</name>
    <name type="common">Sea mussel</name>
    <dbReference type="NCBI Taxonomy" id="42192"/>
    <lineage>
        <taxon>Eukaryota</taxon>
        <taxon>Metazoa</taxon>
        <taxon>Spiralia</taxon>
        <taxon>Lophotrochozoa</taxon>
        <taxon>Mollusca</taxon>
        <taxon>Bivalvia</taxon>
        <taxon>Autobranchia</taxon>
        <taxon>Pteriomorphia</taxon>
        <taxon>Mytilida</taxon>
        <taxon>Mytiloidea</taxon>
        <taxon>Mytilidae</taxon>
        <taxon>Mytilinae</taxon>
        <taxon>Mytilus</taxon>
    </lineage>
</organism>
<dbReference type="InterPro" id="IPR025398">
    <property type="entry name" value="DUF4371"/>
</dbReference>
<evidence type="ECO:0000313" key="3">
    <source>
        <dbReference type="Proteomes" id="UP000507470"/>
    </source>
</evidence>
<dbReference type="OrthoDB" id="10029684at2759"/>
<dbReference type="InterPro" id="IPR012337">
    <property type="entry name" value="RNaseH-like_sf"/>
</dbReference>
<accession>A0A6J7ZVS8</accession>
<dbReference type="Proteomes" id="UP000507470">
    <property type="component" value="Unassembled WGS sequence"/>
</dbReference>
<protein>
    <recommendedName>
        <fullName evidence="1">DUF4371 domain-containing protein</fullName>
    </recommendedName>
</protein>
<dbReference type="PANTHER" id="PTHR45749">
    <property type="match status" value="1"/>
</dbReference>
<dbReference type="PANTHER" id="PTHR45749:SF21">
    <property type="entry name" value="DUF4371 DOMAIN-CONTAINING PROTEIN"/>
    <property type="match status" value="1"/>
</dbReference>
<evidence type="ECO:0000259" key="1">
    <source>
        <dbReference type="Pfam" id="PF14291"/>
    </source>
</evidence>
<reference evidence="2 3" key="1">
    <citation type="submission" date="2020-06" db="EMBL/GenBank/DDBJ databases">
        <authorList>
            <person name="Li R."/>
            <person name="Bekaert M."/>
        </authorList>
    </citation>
    <scope>NUCLEOTIDE SEQUENCE [LARGE SCALE GENOMIC DNA]</scope>
    <source>
        <strain evidence="3">wild</strain>
    </source>
</reference>
<dbReference type="AlphaFoldDB" id="A0A6J7ZVS8"/>
<dbReference type="Pfam" id="PF14291">
    <property type="entry name" value="DUF4371"/>
    <property type="match status" value="1"/>
</dbReference>
<proteinExistence type="predicted"/>